<dbReference type="PANTHER" id="PTHR11005">
    <property type="entry name" value="LYSOSOMAL ACID LIPASE-RELATED"/>
    <property type="match status" value="1"/>
</dbReference>
<reference evidence="1" key="1">
    <citation type="submission" date="2022-01" db="EMBL/GenBank/DDBJ databases">
        <authorList>
            <person name="King R."/>
        </authorList>
    </citation>
    <scope>NUCLEOTIDE SEQUENCE</scope>
</reference>
<dbReference type="AlphaFoldDB" id="A0A9P0CZI9"/>
<keyword evidence="2" id="KW-1185">Reference proteome</keyword>
<sequence>MAIYDFRACLSSIYDRTSEKAIYIGYGMGSTISYVYSSLFPEESTTYLKGMISLGPFATINNIRSTLRQIVPIWPIIRPIFKIIFGNYFPRVNTFVEFFSSTPDRWFILDLVERAPVIGPDFEQIDPLYKPVQSFLFDDSIPIGIIDHFAAIGRAKSFIQKDYGTEKNMEIYGSKTPPVYDLSKIVVPVAFFLGKQDYLADPADAIYIYGNITNDNAQCGYTFIKRDKWNHGDFIWAKDMVELMVKPVMEKINQFENGICQKY</sequence>
<protein>
    <submittedName>
        <fullName evidence="1">Uncharacterized protein</fullName>
    </submittedName>
</protein>
<accession>A0A9P0CZI9</accession>
<dbReference type="OrthoDB" id="9974421at2759"/>
<proteinExistence type="predicted"/>
<evidence type="ECO:0000313" key="1">
    <source>
        <dbReference type="EMBL" id="CAH1109298.1"/>
    </source>
</evidence>
<dbReference type="Gene3D" id="3.40.50.1820">
    <property type="entry name" value="alpha/beta hydrolase"/>
    <property type="match status" value="1"/>
</dbReference>
<organism evidence="1 2">
    <name type="scientific">Psylliodes chrysocephalus</name>
    <dbReference type="NCBI Taxonomy" id="3402493"/>
    <lineage>
        <taxon>Eukaryota</taxon>
        <taxon>Metazoa</taxon>
        <taxon>Ecdysozoa</taxon>
        <taxon>Arthropoda</taxon>
        <taxon>Hexapoda</taxon>
        <taxon>Insecta</taxon>
        <taxon>Pterygota</taxon>
        <taxon>Neoptera</taxon>
        <taxon>Endopterygota</taxon>
        <taxon>Coleoptera</taxon>
        <taxon>Polyphaga</taxon>
        <taxon>Cucujiformia</taxon>
        <taxon>Chrysomeloidea</taxon>
        <taxon>Chrysomelidae</taxon>
        <taxon>Galerucinae</taxon>
        <taxon>Alticini</taxon>
        <taxon>Psylliodes</taxon>
    </lineage>
</organism>
<name>A0A9P0CZI9_9CUCU</name>
<dbReference type="SUPFAM" id="SSF53474">
    <property type="entry name" value="alpha/beta-Hydrolases"/>
    <property type="match status" value="1"/>
</dbReference>
<dbReference type="InterPro" id="IPR029058">
    <property type="entry name" value="AB_hydrolase_fold"/>
</dbReference>
<evidence type="ECO:0000313" key="2">
    <source>
        <dbReference type="Proteomes" id="UP001153636"/>
    </source>
</evidence>
<gene>
    <name evidence="1" type="ORF">PSYICH_LOCUS10185</name>
</gene>
<dbReference type="EMBL" id="OV651816">
    <property type="protein sequence ID" value="CAH1109298.1"/>
    <property type="molecule type" value="Genomic_DNA"/>
</dbReference>
<dbReference type="Proteomes" id="UP001153636">
    <property type="component" value="Chromosome 4"/>
</dbReference>